<organism evidence="1 2">
    <name type="scientific">Anas platyrhynchos platyrhynchos</name>
    <name type="common">Northern mallard</name>
    <dbReference type="NCBI Taxonomy" id="8840"/>
    <lineage>
        <taxon>Eukaryota</taxon>
        <taxon>Metazoa</taxon>
        <taxon>Chordata</taxon>
        <taxon>Craniata</taxon>
        <taxon>Vertebrata</taxon>
        <taxon>Euteleostomi</taxon>
        <taxon>Archelosauria</taxon>
        <taxon>Archosauria</taxon>
        <taxon>Dinosauria</taxon>
        <taxon>Saurischia</taxon>
        <taxon>Theropoda</taxon>
        <taxon>Coelurosauria</taxon>
        <taxon>Aves</taxon>
        <taxon>Neognathae</taxon>
        <taxon>Galloanserae</taxon>
        <taxon>Anseriformes</taxon>
        <taxon>Anatidae</taxon>
        <taxon>Anatinae</taxon>
        <taxon>Anas</taxon>
    </lineage>
</organism>
<dbReference type="Ensembl" id="ENSAPLT00000048035.1">
    <property type="protein sequence ID" value="ENSAPLP00000022798.1"/>
    <property type="gene ID" value="ENSAPLG00000023147.1"/>
</dbReference>
<sequence>MVWCGAVQSFLFDRKVGLVNRGVQLAILAYVIGPSWSQEQRLCFVCGLLQSENI</sequence>
<dbReference type="Proteomes" id="UP000016666">
    <property type="component" value="Chromosome 16"/>
</dbReference>
<accession>A0A493TAT7</accession>
<name>A0A493TAT7_ANAPP</name>
<keyword evidence="2" id="KW-1185">Reference proteome</keyword>
<evidence type="ECO:0000313" key="2">
    <source>
        <dbReference type="Proteomes" id="UP000016666"/>
    </source>
</evidence>
<proteinExistence type="predicted"/>
<reference evidence="1" key="3">
    <citation type="submission" date="2025-09" db="UniProtKB">
        <authorList>
            <consortium name="Ensembl"/>
        </authorList>
    </citation>
    <scope>IDENTIFICATION</scope>
</reference>
<dbReference type="Gene3D" id="1.10.287.940">
    <property type="entry name" value="atp-gated p2x4 ion channel"/>
    <property type="match status" value="1"/>
</dbReference>
<reference evidence="1" key="2">
    <citation type="submission" date="2025-08" db="UniProtKB">
        <authorList>
            <consortium name="Ensembl"/>
        </authorList>
    </citation>
    <scope>IDENTIFICATION</scope>
</reference>
<protein>
    <submittedName>
        <fullName evidence="1">Uncharacterized protein</fullName>
    </submittedName>
</protein>
<dbReference type="AlphaFoldDB" id="A0A493TAT7"/>
<evidence type="ECO:0000313" key="1">
    <source>
        <dbReference type="Ensembl" id="ENSAPLP00000022798.1"/>
    </source>
</evidence>
<reference evidence="1 2" key="1">
    <citation type="submission" date="2017-10" db="EMBL/GenBank/DDBJ databases">
        <title>A new Pekin duck reference genome.</title>
        <authorList>
            <person name="Hou Z.-C."/>
            <person name="Zhou Z.-K."/>
            <person name="Zhu F."/>
            <person name="Hou S.-S."/>
        </authorList>
    </citation>
    <scope>NUCLEOTIDE SEQUENCE [LARGE SCALE GENOMIC DNA]</scope>
</reference>